<keyword evidence="3" id="KW-1185">Reference proteome</keyword>
<comment type="caution">
    <text evidence="2">The sequence shown here is derived from an EMBL/GenBank/DDBJ whole genome shotgun (WGS) entry which is preliminary data.</text>
</comment>
<evidence type="ECO:0000313" key="3">
    <source>
        <dbReference type="Proteomes" id="UP001443914"/>
    </source>
</evidence>
<protein>
    <submittedName>
        <fullName evidence="2">Uncharacterized protein</fullName>
    </submittedName>
</protein>
<gene>
    <name evidence="2" type="ORF">RND81_11G077400</name>
</gene>
<keyword evidence="1" id="KW-0812">Transmembrane</keyword>
<keyword evidence="1" id="KW-0472">Membrane</keyword>
<evidence type="ECO:0000256" key="1">
    <source>
        <dbReference type="SAM" id="Phobius"/>
    </source>
</evidence>
<reference evidence="2" key="1">
    <citation type="submission" date="2024-03" db="EMBL/GenBank/DDBJ databases">
        <title>WGS assembly of Saponaria officinalis var. Norfolk2.</title>
        <authorList>
            <person name="Jenkins J."/>
            <person name="Shu S."/>
            <person name="Grimwood J."/>
            <person name="Barry K."/>
            <person name="Goodstein D."/>
            <person name="Schmutz J."/>
            <person name="Leebens-Mack J."/>
            <person name="Osbourn A."/>
        </authorList>
    </citation>
    <scope>NUCLEOTIDE SEQUENCE [LARGE SCALE GENOMIC DNA]</scope>
    <source>
        <strain evidence="2">JIC</strain>
    </source>
</reference>
<name>A0AAW1HJ17_SAPOF</name>
<dbReference type="Proteomes" id="UP001443914">
    <property type="component" value="Unassembled WGS sequence"/>
</dbReference>
<dbReference type="AlphaFoldDB" id="A0AAW1HJ17"/>
<proteinExistence type="predicted"/>
<dbReference type="EMBL" id="JBDFQZ010000011">
    <property type="protein sequence ID" value="KAK9676440.1"/>
    <property type="molecule type" value="Genomic_DNA"/>
</dbReference>
<sequence length="128" mass="15430">MKLVLHTIPRYPTSGEQCRLTARTTRVDELGLTILGASKMSVCYMHSVGGWPITYLNYIRSAIWENHFWGPYHISISLIFYFCFVSLLFYFSHFLFCFFSLSFYFQFQLVYRSNLRRQKYYSLFYNKK</sequence>
<feature type="transmembrane region" description="Helical" evidence="1">
    <location>
        <begin position="78"/>
        <end position="107"/>
    </location>
</feature>
<organism evidence="2 3">
    <name type="scientific">Saponaria officinalis</name>
    <name type="common">Common soapwort</name>
    <name type="synonym">Lychnis saponaria</name>
    <dbReference type="NCBI Taxonomy" id="3572"/>
    <lineage>
        <taxon>Eukaryota</taxon>
        <taxon>Viridiplantae</taxon>
        <taxon>Streptophyta</taxon>
        <taxon>Embryophyta</taxon>
        <taxon>Tracheophyta</taxon>
        <taxon>Spermatophyta</taxon>
        <taxon>Magnoliopsida</taxon>
        <taxon>eudicotyledons</taxon>
        <taxon>Gunneridae</taxon>
        <taxon>Pentapetalae</taxon>
        <taxon>Caryophyllales</taxon>
        <taxon>Caryophyllaceae</taxon>
        <taxon>Caryophylleae</taxon>
        <taxon>Saponaria</taxon>
    </lineage>
</organism>
<keyword evidence="1" id="KW-1133">Transmembrane helix</keyword>
<accession>A0AAW1HJ17</accession>
<evidence type="ECO:0000313" key="2">
    <source>
        <dbReference type="EMBL" id="KAK9676440.1"/>
    </source>
</evidence>